<dbReference type="AlphaFoldDB" id="A0A1R2CUS2"/>
<accession>A0A1R2CUS2</accession>
<evidence type="ECO:0000256" key="6">
    <source>
        <dbReference type="PROSITE-ProRule" id="PRU00283"/>
    </source>
</evidence>
<organism evidence="10 11">
    <name type="scientific">Stentor coeruleus</name>
    <dbReference type="NCBI Taxonomy" id="5963"/>
    <lineage>
        <taxon>Eukaryota</taxon>
        <taxon>Sar</taxon>
        <taxon>Alveolata</taxon>
        <taxon>Ciliophora</taxon>
        <taxon>Postciliodesmatophora</taxon>
        <taxon>Heterotrichea</taxon>
        <taxon>Heterotrichida</taxon>
        <taxon>Stentoridae</taxon>
        <taxon>Stentor</taxon>
    </lineage>
</organism>
<dbReference type="GO" id="GO:0003777">
    <property type="term" value="F:microtubule motor activity"/>
    <property type="evidence" value="ECO:0007669"/>
    <property type="project" value="InterPro"/>
</dbReference>
<keyword evidence="4 8" id="KW-0175">Coiled coil</keyword>
<dbReference type="PRINTS" id="PR00380">
    <property type="entry name" value="KINESINHEAVY"/>
</dbReference>
<dbReference type="InterPro" id="IPR019821">
    <property type="entry name" value="Kinesin_motor_CS"/>
</dbReference>
<evidence type="ECO:0000256" key="8">
    <source>
        <dbReference type="SAM" id="Coils"/>
    </source>
</evidence>
<evidence type="ECO:0000256" key="7">
    <source>
        <dbReference type="RuleBase" id="RU000394"/>
    </source>
</evidence>
<dbReference type="Gene3D" id="3.40.850.10">
    <property type="entry name" value="Kinesin motor domain"/>
    <property type="match status" value="1"/>
</dbReference>
<evidence type="ECO:0000256" key="1">
    <source>
        <dbReference type="ARBA" id="ARBA00022701"/>
    </source>
</evidence>
<evidence type="ECO:0000256" key="4">
    <source>
        <dbReference type="ARBA" id="ARBA00023054"/>
    </source>
</evidence>
<reference evidence="10 11" key="1">
    <citation type="submission" date="2016-11" db="EMBL/GenBank/DDBJ databases">
        <title>The macronuclear genome of Stentor coeruleus: a giant cell with tiny introns.</title>
        <authorList>
            <person name="Slabodnick M."/>
            <person name="Ruby J.G."/>
            <person name="Reiff S.B."/>
            <person name="Swart E.C."/>
            <person name="Gosai S."/>
            <person name="Prabakaran S."/>
            <person name="Witkowska E."/>
            <person name="Larue G.E."/>
            <person name="Fisher S."/>
            <person name="Freeman R.M."/>
            <person name="Gunawardena J."/>
            <person name="Chu W."/>
            <person name="Stover N.A."/>
            <person name="Gregory B.D."/>
            <person name="Nowacki M."/>
            <person name="Derisi J."/>
            <person name="Roy S.W."/>
            <person name="Marshall W.F."/>
            <person name="Sood P."/>
        </authorList>
    </citation>
    <scope>NUCLEOTIDE SEQUENCE [LARGE SCALE GENOMIC DNA]</scope>
    <source>
        <strain evidence="10">WM001</strain>
    </source>
</reference>
<dbReference type="Pfam" id="PF00225">
    <property type="entry name" value="Kinesin"/>
    <property type="match status" value="1"/>
</dbReference>
<name>A0A1R2CUS2_9CILI</name>
<evidence type="ECO:0000259" key="9">
    <source>
        <dbReference type="PROSITE" id="PS50067"/>
    </source>
</evidence>
<feature type="binding site" evidence="6">
    <location>
        <begin position="88"/>
        <end position="95"/>
    </location>
    <ligand>
        <name>ATP</name>
        <dbReference type="ChEBI" id="CHEBI:30616"/>
    </ligand>
</feature>
<keyword evidence="2 6" id="KW-0547">Nucleotide-binding</keyword>
<protein>
    <recommendedName>
        <fullName evidence="7">Kinesin-like protein</fullName>
    </recommendedName>
</protein>
<dbReference type="InterPro" id="IPR027640">
    <property type="entry name" value="Kinesin-like_fam"/>
</dbReference>
<dbReference type="InterPro" id="IPR027417">
    <property type="entry name" value="P-loop_NTPase"/>
</dbReference>
<dbReference type="OrthoDB" id="123929at2759"/>
<evidence type="ECO:0000313" key="11">
    <source>
        <dbReference type="Proteomes" id="UP000187209"/>
    </source>
</evidence>
<evidence type="ECO:0000256" key="2">
    <source>
        <dbReference type="ARBA" id="ARBA00022741"/>
    </source>
</evidence>
<proteinExistence type="inferred from homology"/>
<evidence type="ECO:0000313" key="10">
    <source>
        <dbReference type="EMBL" id="OMJ92735.1"/>
    </source>
</evidence>
<dbReference type="PANTHER" id="PTHR47968:SF36">
    <property type="entry name" value="KINESIN HEAVY CHAIN ISOFORM X1"/>
    <property type="match status" value="1"/>
</dbReference>
<gene>
    <name evidence="10" type="ORF">SteCoe_4488</name>
</gene>
<dbReference type="GO" id="GO:0007018">
    <property type="term" value="P:microtubule-based movement"/>
    <property type="evidence" value="ECO:0007669"/>
    <property type="project" value="InterPro"/>
</dbReference>
<evidence type="ECO:0000256" key="3">
    <source>
        <dbReference type="ARBA" id="ARBA00022840"/>
    </source>
</evidence>
<dbReference type="PROSITE" id="PS50067">
    <property type="entry name" value="KINESIN_MOTOR_2"/>
    <property type="match status" value="1"/>
</dbReference>
<dbReference type="PANTHER" id="PTHR47968">
    <property type="entry name" value="CENTROMERE PROTEIN E"/>
    <property type="match status" value="1"/>
</dbReference>
<sequence>MTSEHLKVGIRIRPLLGHEAAFESVVSIENVNHIQETTVNVVDGEHFLSSKFDKVFPSISNQENIFEFISPSIQQSLKGFNTTIFAYGQTGSGKTYSMFGSNWENNNPAPQNYYISTNKLTKITENHPLDNLEGHGLIPRSISQVFESTSTENLTIYTSFLQIYNEKIFDLLQETSNPRPLAIRENKMYGIFVEGLAEYIVENKNDCFLLLAKGDSNRVVRQTKLNQHSSRSHTIFQMLIETDKANKKGALKKSKLNFCDLAGSEKYDKENKMTNEHIKEMTQINKSLTSLGKVIHELGRKKSIHIPYRDSKLTRLLQDSLGLSTRTILIATISSSSSCIEETINTLKFADRAKQVMVKAKKNEVSALNNEVILKLQREIQHLKGLLNLKKKGGIQELQSQLLALKEENKKLKMMTVEEVERLKMENKKLRIELQNMGQVKEAGDPYYKDDAISLNSSSSMMRLPELSPRIELENESCPICLTPVPCVHYTQTSDMSRMAISPALSLGDMKERNTLKPIMSSIDFHKKLGVRYRMKDKILESNELIEEIKERENSQKQIRLARNRLDRITQLEKIKKQQFKEELEKIIEMKKRADEEKKRKMIKKSQTESLQDLYQKKKEKLLNSLNTKLD</sequence>
<dbReference type="GO" id="GO:0008017">
    <property type="term" value="F:microtubule binding"/>
    <property type="evidence" value="ECO:0007669"/>
    <property type="project" value="InterPro"/>
</dbReference>
<feature type="coiled-coil region" evidence="8">
    <location>
        <begin position="395"/>
        <end position="440"/>
    </location>
</feature>
<evidence type="ECO:0000256" key="5">
    <source>
        <dbReference type="ARBA" id="ARBA00023175"/>
    </source>
</evidence>
<dbReference type="InterPro" id="IPR036961">
    <property type="entry name" value="Kinesin_motor_dom_sf"/>
</dbReference>
<keyword evidence="1 7" id="KW-0493">Microtubule</keyword>
<dbReference type="SUPFAM" id="SSF52540">
    <property type="entry name" value="P-loop containing nucleoside triphosphate hydrolases"/>
    <property type="match status" value="1"/>
</dbReference>
<dbReference type="GO" id="GO:0005524">
    <property type="term" value="F:ATP binding"/>
    <property type="evidence" value="ECO:0007669"/>
    <property type="project" value="UniProtKB-UniRule"/>
</dbReference>
<dbReference type="Proteomes" id="UP000187209">
    <property type="component" value="Unassembled WGS sequence"/>
</dbReference>
<dbReference type="PROSITE" id="PS00411">
    <property type="entry name" value="KINESIN_MOTOR_1"/>
    <property type="match status" value="1"/>
</dbReference>
<dbReference type="CDD" id="cd00106">
    <property type="entry name" value="KISc"/>
    <property type="match status" value="1"/>
</dbReference>
<keyword evidence="11" id="KW-1185">Reference proteome</keyword>
<dbReference type="SMART" id="SM00129">
    <property type="entry name" value="KISc"/>
    <property type="match status" value="1"/>
</dbReference>
<feature type="coiled-coil region" evidence="8">
    <location>
        <begin position="545"/>
        <end position="601"/>
    </location>
</feature>
<keyword evidence="5 6" id="KW-0505">Motor protein</keyword>
<keyword evidence="3 6" id="KW-0067">ATP-binding</keyword>
<feature type="domain" description="Kinesin motor" evidence="9">
    <location>
        <begin position="5"/>
        <end position="356"/>
    </location>
</feature>
<dbReference type="GO" id="GO:0005874">
    <property type="term" value="C:microtubule"/>
    <property type="evidence" value="ECO:0007669"/>
    <property type="project" value="UniProtKB-KW"/>
</dbReference>
<dbReference type="InterPro" id="IPR001752">
    <property type="entry name" value="Kinesin_motor_dom"/>
</dbReference>
<comment type="similarity">
    <text evidence="6 7">Belongs to the TRAFAC class myosin-kinesin ATPase superfamily. Kinesin family.</text>
</comment>
<dbReference type="EMBL" id="MPUH01000056">
    <property type="protein sequence ID" value="OMJ92735.1"/>
    <property type="molecule type" value="Genomic_DNA"/>
</dbReference>
<comment type="caution">
    <text evidence="10">The sequence shown here is derived from an EMBL/GenBank/DDBJ whole genome shotgun (WGS) entry which is preliminary data.</text>
</comment>